<evidence type="ECO:0000313" key="4">
    <source>
        <dbReference type="Proteomes" id="UP000075787"/>
    </source>
</evidence>
<feature type="transmembrane region" description="Helical" evidence="1">
    <location>
        <begin position="177"/>
        <end position="201"/>
    </location>
</feature>
<dbReference type="RefSeq" id="WP_062767838.1">
    <property type="nucleotide sequence ID" value="NZ_CP121045.1"/>
</dbReference>
<organism evidence="3 4">
    <name type="scientific">Tistrella mobilis</name>
    <dbReference type="NCBI Taxonomy" id="171437"/>
    <lineage>
        <taxon>Bacteria</taxon>
        <taxon>Pseudomonadati</taxon>
        <taxon>Pseudomonadota</taxon>
        <taxon>Alphaproteobacteria</taxon>
        <taxon>Geminicoccales</taxon>
        <taxon>Geminicoccaceae</taxon>
        <taxon>Tistrella</taxon>
    </lineage>
</organism>
<feature type="transmembrane region" description="Helical" evidence="1">
    <location>
        <begin position="134"/>
        <end position="156"/>
    </location>
</feature>
<feature type="transmembrane region" description="Helical" evidence="1">
    <location>
        <begin position="35"/>
        <end position="57"/>
    </location>
</feature>
<dbReference type="Proteomes" id="UP000075787">
    <property type="component" value="Unassembled WGS sequence"/>
</dbReference>
<accession>A0A161PUG6</accession>
<feature type="transmembrane region" description="Helical" evidence="1">
    <location>
        <begin position="213"/>
        <end position="236"/>
    </location>
</feature>
<dbReference type="AlphaFoldDB" id="A0A161PUG6"/>
<dbReference type="InterPro" id="IPR025509">
    <property type="entry name" value="DUF4396"/>
</dbReference>
<comment type="caution">
    <text evidence="3">The sequence shown here is derived from an EMBL/GenBank/DDBJ whole genome shotgun (WGS) entry which is preliminary data.</text>
</comment>
<reference evidence="3 4" key="1">
    <citation type="submission" date="2015-12" db="EMBL/GenBank/DDBJ databases">
        <title>Genome sequence of Tistrella mobilis MCCC 1A02139.</title>
        <authorList>
            <person name="Lu L."/>
            <person name="Lai Q."/>
            <person name="Shao Z."/>
            <person name="Qian P."/>
        </authorList>
    </citation>
    <scope>NUCLEOTIDE SEQUENCE [LARGE SCALE GENOMIC DNA]</scope>
    <source>
        <strain evidence="3 4">MCCC 1A02139</strain>
    </source>
</reference>
<evidence type="ECO:0000313" key="3">
    <source>
        <dbReference type="EMBL" id="KYO50576.1"/>
    </source>
</evidence>
<dbReference type="Pfam" id="PF14342">
    <property type="entry name" value="DUF4396"/>
    <property type="match status" value="1"/>
</dbReference>
<dbReference type="GeneID" id="97242098"/>
<feature type="transmembrane region" description="Helical" evidence="1">
    <location>
        <begin position="111"/>
        <end position="128"/>
    </location>
</feature>
<keyword evidence="1" id="KW-1133">Transmembrane helix</keyword>
<protein>
    <recommendedName>
        <fullName evidence="2">DUF4396 domain-containing protein</fullName>
    </recommendedName>
</protein>
<sequence length="244" mass="27564">MIPTWLHILAILSIATGLLVAIAIAVDEWRHPQHMWIMNVVWPVTALFGSFLSLWAYRRYGRLATRDRAMAAMKRNEDPPHRRETPFPAMVGKGAAHCGSGCALGDLAAEWLAVAAPVVATWFGWQTLFAEKMFAVWILDFVFAFVLGVAFQYFTIKPMRQLGVVQGLLQAVKADAASLTAWQVGMYGFMALAQFLIFRQWLGTKLEVTTPEFWFMMQIAMLAGFATAYPVNWWLLSRGIKERM</sequence>
<feature type="domain" description="DUF4396" evidence="2">
    <location>
        <begin position="90"/>
        <end position="241"/>
    </location>
</feature>
<name>A0A161PUG6_9PROT</name>
<dbReference type="EMBL" id="LPZR01000196">
    <property type="protein sequence ID" value="KYO50576.1"/>
    <property type="molecule type" value="Genomic_DNA"/>
</dbReference>
<gene>
    <name evidence="3" type="ORF">AUP44_12440</name>
</gene>
<evidence type="ECO:0000259" key="2">
    <source>
        <dbReference type="Pfam" id="PF14342"/>
    </source>
</evidence>
<keyword evidence="1" id="KW-0472">Membrane</keyword>
<proteinExistence type="predicted"/>
<dbReference type="OrthoDB" id="1495425at2"/>
<evidence type="ECO:0000256" key="1">
    <source>
        <dbReference type="SAM" id="Phobius"/>
    </source>
</evidence>
<keyword evidence="1" id="KW-0812">Transmembrane</keyword>